<feature type="binding site" description="axial binding residue" evidence="7">
    <location>
        <position position="479"/>
    </location>
    <ligand>
        <name>heme</name>
        <dbReference type="ChEBI" id="CHEBI:30413"/>
    </ligand>
    <ligandPart>
        <name>Fe</name>
        <dbReference type="ChEBI" id="CHEBI:18248"/>
    </ligandPart>
</feature>
<evidence type="ECO:0000256" key="4">
    <source>
        <dbReference type="ARBA" id="ARBA00022723"/>
    </source>
</evidence>
<keyword evidence="6" id="KW-0503">Monooxygenase</keyword>
<dbReference type="Pfam" id="PF00067">
    <property type="entry name" value="p450"/>
    <property type="match status" value="1"/>
</dbReference>
<evidence type="ECO:0000256" key="6">
    <source>
        <dbReference type="ARBA" id="ARBA00023033"/>
    </source>
</evidence>
<dbReference type="PANTHER" id="PTHR24304">
    <property type="entry name" value="CYTOCHROME P450 FAMILY 7"/>
    <property type="match status" value="1"/>
</dbReference>
<organism evidence="9 10">
    <name type="scientific">Colletotrichum lupini</name>
    <dbReference type="NCBI Taxonomy" id="145971"/>
    <lineage>
        <taxon>Eukaryota</taxon>
        <taxon>Fungi</taxon>
        <taxon>Dikarya</taxon>
        <taxon>Ascomycota</taxon>
        <taxon>Pezizomycotina</taxon>
        <taxon>Sordariomycetes</taxon>
        <taxon>Hypocreomycetidae</taxon>
        <taxon>Glomerellales</taxon>
        <taxon>Glomerellaceae</taxon>
        <taxon>Colletotrichum</taxon>
        <taxon>Colletotrichum acutatum species complex</taxon>
    </lineage>
</organism>
<dbReference type="GO" id="GO:0005506">
    <property type="term" value="F:iron ion binding"/>
    <property type="evidence" value="ECO:0007669"/>
    <property type="project" value="InterPro"/>
</dbReference>
<comment type="similarity">
    <text evidence="2">Belongs to the cytochrome P450 family.</text>
</comment>
<keyword evidence="4 7" id="KW-0479">Metal-binding</keyword>
<dbReference type="GO" id="GO:0016705">
    <property type="term" value="F:oxidoreductase activity, acting on paired donors, with incorporation or reduction of molecular oxygen"/>
    <property type="evidence" value="ECO:0007669"/>
    <property type="project" value="InterPro"/>
</dbReference>
<name>A0A9Q8SVH8_9PEZI</name>
<evidence type="ECO:0000256" key="7">
    <source>
        <dbReference type="PIRSR" id="PIRSR602403-1"/>
    </source>
</evidence>
<dbReference type="Proteomes" id="UP000830671">
    <property type="component" value="Chromosome 5"/>
</dbReference>
<keyword evidence="10" id="KW-1185">Reference proteome</keyword>
<dbReference type="Gene3D" id="1.10.630.10">
    <property type="entry name" value="Cytochrome P450"/>
    <property type="match status" value="1"/>
</dbReference>
<keyword evidence="8" id="KW-0812">Transmembrane</keyword>
<evidence type="ECO:0000256" key="3">
    <source>
        <dbReference type="ARBA" id="ARBA00022617"/>
    </source>
</evidence>
<accession>A0A9Q8SVH8</accession>
<dbReference type="PANTHER" id="PTHR24304:SF2">
    <property type="entry name" value="24-HYDROXYCHOLESTEROL 7-ALPHA-HYDROXYLASE"/>
    <property type="match status" value="1"/>
</dbReference>
<dbReference type="KEGG" id="clup:CLUP02_09855"/>
<comment type="cofactor">
    <cofactor evidence="1 7">
        <name>heme</name>
        <dbReference type="ChEBI" id="CHEBI:30413"/>
    </cofactor>
</comment>
<feature type="transmembrane region" description="Helical" evidence="8">
    <location>
        <begin position="315"/>
        <end position="338"/>
    </location>
</feature>
<keyword evidence="3 7" id="KW-0349">Heme</keyword>
<gene>
    <name evidence="9" type="ORF">CLUP02_09855</name>
</gene>
<evidence type="ECO:0000256" key="1">
    <source>
        <dbReference type="ARBA" id="ARBA00001971"/>
    </source>
</evidence>
<dbReference type="PRINTS" id="PR00465">
    <property type="entry name" value="EP450IV"/>
</dbReference>
<dbReference type="EMBL" id="CP019477">
    <property type="protein sequence ID" value="UQC84359.1"/>
    <property type="molecule type" value="Genomic_DNA"/>
</dbReference>
<dbReference type="GO" id="GO:0004497">
    <property type="term" value="F:monooxygenase activity"/>
    <property type="evidence" value="ECO:0007669"/>
    <property type="project" value="UniProtKB-KW"/>
</dbReference>
<keyword evidence="8" id="KW-0472">Membrane</keyword>
<proteinExistence type="inferred from homology"/>
<keyword evidence="6" id="KW-0560">Oxidoreductase</keyword>
<dbReference type="SUPFAM" id="SSF48264">
    <property type="entry name" value="Cytochrome P450"/>
    <property type="match status" value="1"/>
</dbReference>
<dbReference type="InterPro" id="IPR001128">
    <property type="entry name" value="Cyt_P450"/>
</dbReference>
<keyword evidence="8" id="KW-1133">Transmembrane helix</keyword>
<dbReference type="InterPro" id="IPR050529">
    <property type="entry name" value="CYP450_sterol_14alpha_dmase"/>
</dbReference>
<dbReference type="RefSeq" id="XP_049145977.1">
    <property type="nucleotide sequence ID" value="XM_049288833.1"/>
</dbReference>
<dbReference type="GO" id="GO:0020037">
    <property type="term" value="F:heme binding"/>
    <property type="evidence" value="ECO:0007669"/>
    <property type="project" value="InterPro"/>
</dbReference>
<feature type="transmembrane region" description="Helical" evidence="8">
    <location>
        <begin position="34"/>
        <end position="53"/>
    </location>
</feature>
<dbReference type="InterPro" id="IPR002403">
    <property type="entry name" value="Cyt_P450_E_grp-IV"/>
</dbReference>
<dbReference type="CDD" id="cd00302">
    <property type="entry name" value="cytochrome_P450"/>
    <property type="match status" value="1"/>
</dbReference>
<dbReference type="GeneID" id="73343843"/>
<evidence type="ECO:0000256" key="8">
    <source>
        <dbReference type="SAM" id="Phobius"/>
    </source>
</evidence>
<evidence type="ECO:0000313" key="10">
    <source>
        <dbReference type="Proteomes" id="UP000830671"/>
    </source>
</evidence>
<sequence>MSINKTGKGKPVIATMSLATAATQTLLRPQTWPASIWVLLLTGLAYAVGFLAYRPSFPRNAPKVVRGWPVLGTPRFFTDRGNFLAEGARSGRFGNWSFYFGKMRIVGLSGDAGRRVFFESRDLDFTKGYGALFNATPRIDVAKNGTQVEEDSFGAKFNRNLVKLLRKELLDTRLPLLIKDTRDTMDELAARVGETPTVADDIAGSETEGVSDPFEDMYRLVFKLTMRMVGCDEIAEDEDLLRRVLRIFEGIDGASTATKVMFPWMPTVGHLRRVYSGARMYMILEKIIKERKDRGVPGSDALQYLMENGDSTVEMVAFIVGALFAGLINSGINAAYLLCFMATEETWYEKVQEEVDGVIARHRLSEEESAEQVLGRLDMETWEAEFPMIDLGLKETIRHTITGCGFRYNGSGKDVAIGGSGEVVPDDAYVVYHFDTTHMDPGFFPEPLRWDPGRYLPGREEDKKDPHAFIGWGAGRHPCLGMRFAKMEMAVTTALFVARFNYHLVDAKGNRMARVPEDSVDRNKHSASKPREKMFLKYSLRA</sequence>
<keyword evidence="5 7" id="KW-0408">Iron</keyword>
<dbReference type="InterPro" id="IPR036396">
    <property type="entry name" value="Cyt_P450_sf"/>
</dbReference>
<evidence type="ECO:0000313" key="9">
    <source>
        <dbReference type="EMBL" id="UQC84359.1"/>
    </source>
</evidence>
<dbReference type="AlphaFoldDB" id="A0A9Q8SVH8"/>
<protein>
    <submittedName>
        <fullName evidence="9">Cytochrome P450 6A1</fullName>
    </submittedName>
</protein>
<evidence type="ECO:0000256" key="5">
    <source>
        <dbReference type="ARBA" id="ARBA00023004"/>
    </source>
</evidence>
<evidence type="ECO:0000256" key="2">
    <source>
        <dbReference type="ARBA" id="ARBA00010617"/>
    </source>
</evidence>
<reference evidence="9" key="1">
    <citation type="journal article" date="2021" name="Mol. Plant Microbe Interact.">
        <title>Complete Genome Sequence of the Plant-Pathogenic Fungus Colletotrichum lupini.</title>
        <authorList>
            <person name="Baroncelli R."/>
            <person name="Pensec F."/>
            <person name="Da Lio D."/>
            <person name="Boufleur T."/>
            <person name="Vicente I."/>
            <person name="Sarrocco S."/>
            <person name="Picot A."/>
            <person name="Baraldi E."/>
            <person name="Sukno S."/>
            <person name="Thon M."/>
            <person name="Le Floch G."/>
        </authorList>
    </citation>
    <scope>NUCLEOTIDE SEQUENCE</scope>
    <source>
        <strain evidence="9">IMI 504893</strain>
    </source>
</reference>